<evidence type="ECO:0000256" key="7">
    <source>
        <dbReference type="SAM" id="Phobius"/>
    </source>
</evidence>
<feature type="transmembrane region" description="Helical" evidence="7">
    <location>
        <begin position="51"/>
        <end position="68"/>
    </location>
</feature>
<dbReference type="Proteomes" id="UP000503336">
    <property type="component" value="Chromosome"/>
</dbReference>
<evidence type="ECO:0000313" key="8">
    <source>
        <dbReference type="EMBL" id="QIE57060.1"/>
    </source>
</evidence>
<sequence>MTDISASLSGFRAGWRKIDRAWAAIPLGLLLIGLIAPEALRPVTTQMAESFISTLPFLLFAVLATAYLRAANAEGLVAKAFTGKPARMVVLAALVGGLSPFCSCQVIPFIAALLAMGAPLPAVMAFWLASPLMDPPMFAITTGALGLDFAIAKSIAAVGIGLFGGFGVMALARSAVFADPLRPDGMAGKSSCCSKKSPFGERPVWAFWREEGRAPIFRKSFVENGLFLGKWLLLAYLLEAAMLRWVPAEAIGGLLGGGGAGGLGSILLAATLGAPAYLNGYAAAPLAAGLIEQGMNPGAAMSFLIAGGVTCIPAAVAVYSLVRPRVFTAYFGFAVAGAVIAGLAYSALG</sequence>
<accession>A0A7L5BXG0</accession>
<name>A0A7L5BXG0_9RHOB</name>
<feature type="transmembrane region" description="Helical" evidence="7">
    <location>
        <begin position="227"/>
        <end position="246"/>
    </location>
</feature>
<keyword evidence="4 7" id="KW-0812">Transmembrane</keyword>
<keyword evidence="9" id="KW-1185">Reference proteome</keyword>
<feature type="transmembrane region" description="Helical" evidence="7">
    <location>
        <begin position="329"/>
        <end position="348"/>
    </location>
</feature>
<dbReference type="GO" id="GO:0005886">
    <property type="term" value="C:plasma membrane"/>
    <property type="evidence" value="ECO:0007669"/>
    <property type="project" value="UniProtKB-SubCell"/>
</dbReference>
<feature type="transmembrane region" description="Helical" evidence="7">
    <location>
        <begin position="154"/>
        <end position="176"/>
    </location>
</feature>
<keyword evidence="6 7" id="KW-0472">Membrane</keyword>
<evidence type="ECO:0000256" key="2">
    <source>
        <dbReference type="ARBA" id="ARBA00006386"/>
    </source>
</evidence>
<dbReference type="InterPro" id="IPR005524">
    <property type="entry name" value="DUF318"/>
</dbReference>
<dbReference type="Pfam" id="PF03773">
    <property type="entry name" value="ArsP_1"/>
    <property type="match status" value="1"/>
</dbReference>
<dbReference type="RefSeq" id="WP_165101293.1">
    <property type="nucleotide sequence ID" value="NZ_CP049056.1"/>
</dbReference>
<keyword evidence="3" id="KW-1003">Cell membrane</keyword>
<dbReference type="PANTHER" id="PTHR34184:SF4">
    <property type="entry name" value="UPF0718 PROTEIN YCGR"/>
    <property type="match status" value="1"/>
</dbReference>
<evidence type="ECO:0000256" key="5">
    <source>
        <dbReference type="ARBA" id="ARBA00022989"/>
    </source>
</evidence>
<reference evidence="8 9" key="1">
    <citation type="submission" date="2020-02" db="EMBL/GenBank/DDBJ databases">
        <title>complete genome sequence of Rhodobacteraceae bacterium.</title>
        <authorList>
            <person name="Park J."/>
            <person name="Kim Y.-S."/>
            <person name="Kim K.-H."/>
        </authorList>
    </citation>
    <scope>NUCLEOTIDE SEQUENCE [LARGE SCALE GENOMIC DNA]</scope>
    <source>
        <strain evidence="8 9">RR4-56</strain>
    </source>
</reference>
<feature type="transmembrane region" description="Helical" evidence="7">
    <location>
        <begin position="124"/>
        <end position="147"/>
    </location>
</feature>
<dbReference type="KEGG" id="hdh:G5B40_17405"/>
<gene>
    <name evidence="8" type="ORF">G5B40_17405</name>
</gene>
<feature type="transmembrane region" description="Helical" evidence="7">
    <location>
        <begin position="253"/>
        <end position="278"/>
    </location>
</feature>
<feature type="transmembrane region" description="Helical" evidence="7">
    <location>
        <begin position="89"/>
        <end position="118"/>
    </location>
</feature>
<proteinExistence type="inferred from homology"/>
<dbReference type="InterPro" id="IPR052923">
    <property type="entry name" value="UPF0718"/>
</dbReference>
<evidence type="ECO:0000256" key="6">
    <source>
        <dbReference type="ARBA" id="ARBA00023136"/>
    </source>
</evidence>
<evidence type="ECO:0000256" key="1">
    <source>
        <dbReference type="ARBA" id="ARBA00004651"/>
    </source>
</evidence>
<feature type="transmembrane region" description="Helical" evidence="7">
    <location>
        <begin position="21"/>
        <end position="39"/>
    </location>
</feature>
<evidence type="ECO:0000256" key="3">
    <source>
        <dbReference type="ARBA" id="ARBA00022475"/>
    </source>
</evidence>
<keyword evidence="5 7" id="KW-1133">Transmembrane helix</keyword>
<organism evidence="8 9">
    <name type="scientific">Pikeienuella piscinae</name>
    <dbReference type="NCBI Taxonomy" id="2748098"/>
    <lineage>
        <taxon>Bacteria</taxon>
        <taxon>Pseudomonadati</taxon>
        <taxon>Pseudomonadota</taxon>
        <taxon>Alphaproteobacteria</taxon>
        <taxon>Rhodobacterales</taxon>
        <taxon>Paracoccaceae</taxon>
        <taxon>Pikeienuella</taxon>
    </lineage>
</organism>
<comment type="similarity">
    <text evidence="2">Belongs to the UPF0718 family.</text>
</comment>
<evidence type="ECO:0000256" key="4">
    <source>
        <dbReference type="ARBA" id="ARBA00022692"/>
    </source>
</evidence>
<dbReference type="EMBL" id="CP049056">
    <property type="protein sequence ID" value="QIE57060.1"/>
    <property type="molecule type" value="Genomic_DNA"/>
</dbReference>
<evidence type="ECO:0000313" key="9">
    <source>
        <dbReference type="Proteomes" id="UP000503336"/>
    </source>
</evidence>
<protein>
    <submittedName>
        <fullName evidence="8">Permease</fullName>
    </submittedName>
</protein>
<feature type="transmembrane region" description="Helical" evidence="7">
    <location>
        <begin position="298"/>
        <end position="322"/>
    </location>
</feature>
<dbReference type="AlphaFoldDB" id="A0A7L5BXG0"/>
<dbReference type="PANTHER" id="PTHR34184">
    <property type="entry name" value="UPF0718 PROTEIN YCGR"/>
    <property type="match status" value="1"/>
</dbReference>
<comment type="subcellular location">
    <subcellularLocation>
        <location evidence="1">Cell membrane</location>
        <topology evidence="1">Multi-pass membrane protein</topology>
    </subcellularLocation>
</comment>